<evidence type="ECO:0000313" key="4">
    <source>
        <dbReference type="Proteomes" id="UP000078237"/>
    </source>
</evidence>
<accession>A0A175VUT1</accession>
<dbReference type="Proteomes" id="UP000078237">
    <property type="component" value="Unassembled WGS sequence"/>
</dbReference>
<feature type="region of interest" description="Disordered" evidence="1">
    <location>
        <begin position="212"/>
        <end position="246"/>
    </location>
</feature>
<protein>
    <submittedName>
        <fullName evidence="3">Uncharacterized protein</fullName>
    </submittedName>
</protein>
<keyword evidence="2" id="KW-0732">Signal</keyword>
<gene>
    <name evidence="3" type="ORF">MMYC01_207973</name>
</gene>
<dbReference type="OrthoDB" id="3836772at2759"/>
<name>A0A175VUT1_9PEZI</name>
<dbReference type="AlphaFoldDB" id="A0A175VUT1"/>
<dbReference type="STRING" id="100816.A0A175VUT1"/>
<dbReference type="EMBL" id="LCTW02000281">
    <property type="protein sequence ID" value="KXX75286.1"/>
    <property type="molecule type" value="Genomic_DNA"/>
</dbReference>
<feature type="signal peptide" evidence="2">
    <location>
        <begin position="1"/>
        <end position="25"/>
    </location>
</feature>
<evidence type="ECO:0000256" key="1">
    <source>
        <dbReference type="SAM" id="MobiDB-lite"/>
    </source>
</evidence>
<dbReference type="VEuPathDB" id="FungiDB:MMYC01_207973"/>
<sequence length="287" mass="30589">MRPPYSPCHLLLLLLLLFLLRPSISSPQALGIITIHALTRSCDPSGSACTYGLTLDANYTTTINTAGNITACSITVSSSSPASSSSPHAPANQTSFAAQQCGCGPRFRINGGWDSEGRFIMVVPTDTTRGVYAFFGYRSEELADRRIVGLREGWRMGSGRFRMTMRMRRIRSRKNYEETKGGWMGIMETAIRGAIVGRVAMVERGLWKGRDGGKGDGGYRDGGKGDDGHGGGGKDGDGGKGDGGYDHGRKATVGKAVMALRGAMCTSQVTGERKAMGNMTRNEAGMA</sequence>
<proteinExistence type="predicted"/>
<reference evidence="3 4" key="1">
    <citation type="journal article" date="2016" name="Genome Announc.">
        <title>Genome Sequence of Madurella mycetomatis mm55, Isolated from a Human Mycetoma Case in Sudan.</title>
        <authorList>
            <person name="Smit S."/>
            <person name="Derks M.F."/>
            <person name="Bervoets S."/>
            <person name="Fahal A."/>
            <person name="van Leeuwen W."/>
            <person name="van Belkum A."/>
            <person name="van de Sande W.W."/>
        </authorList>
    </citation>
    <scope>NUCLEOTIDE SEQUENCE [LARGE SCALE GENOMIC DNA]</scope>
    <source>
        <strain evidence="4">mm55</strain>
    </source>
</reference>
<feature type="chain" id="PRO_5008043322" evidence="2">
    <location>
        <begin position="26"/>
        <end position="287"/>
    </location>
</feature>
<evidence type="ECO:0000256" key="2">
    <source>
        <dbReference type="SAM" id="SignalP"/>
    </source>
</evidence>
<organism evidence="3 4">
    <name type="scientific">Madurella mycetomatis</name>
    <dbReference type="NCBI Taxonomy" id="100816"/>
    <lineage>
        <taxon>Eukaryota</taxon>
        <taxon>Fungi</taxon>
        <taxon>Dikarya</taxon>
        <taxon>Ascomycota</taxon>
        <taxon>Pezizomycotina</taxon>
        <taxon>Sordariomycetes</taxon>
        <taxon>Sordariomycetidae</taxon>
        <taxon>Sordariales</taxon>
        <taxon>Sordariales incertae sedis</taxon>
        <taxon>Madurella</taxon>
    </lineage>
</organism>
<keyword evidence="4" id="KW-1185">Reference proteome</keyword>
<evidence type="ECO:0000313" key="3">
    <source>
        <dbReference type="EMBL" id="KXX75286.1"/>
    </source>
</evidence>
<comment type="caution">
    <text evidence="3">The sequence shown here is derived from an EMBL/GenBank/DDBJ whole genome shotgun (WGS) entry which is preliminary data.</text>
</comment>